<dbReference type="GO" id="GO:0097216">
    <property type="term" value="F:guanosine tetraphosphate binding"/>
    <property type="evidence" value="ECO:0007669"/>
    <property type="project" value="UniProtKB-ARBA"/>
</dbReference>
<dbReference type="GO" id="GO:0019843">
    <property type="term" value="F:rRNA binding"/>
    <property type="evidence" value="ECO:0007669"/>
    <property type="project" value="UniProtKB-KW"/>
</dbReference>
<dbReference type="FunFam" id="3.40.50.300:FF:000055">
    <property type="entry name" value="GTP-binding protein TypA"/>
    <property type="match status" value="1"/>
</dbReference>
<dbReference type="FunFam" id="3.30.70.870:FF:000003">
    <property type="entry name" value="GTP-binding protein TypA"/>
    <property type="match status" value="1"/>
</dbReference>
<dbReference type="PROSITE" id="PS00301">
    <property type="entry name" value="G_TR_1"/>
    <property type="match status" value="1"/>
</dbReference>
<evidence type="ECO:0000256" key="1">
    <source>
        <dbReference type="ARBA" id="ARBA00022741"/>
    </source>
</evidence>
<keyword evidence="2 4" id="KW-0342">GTP-binding</keyword>
<dbReference type="InterPro" id="IPR031157">
    <property type="entry name" value="G_TR_CS"/>
</dbReference>
<dbReference type="SUPFAM" id="SSF54980">
    <property type="entry name" value="EF-G C-terminal domain-like"/>
    <property type="match status" value="2"/>
</dbReference>
<dbReference type="InterPro" id="IPR048876">
    <property type="entry name" value="BipA_C"/>
</dbReference>
<dbReference type="FunFam" id="2.40.30.10:FF:000016">
    <property type="entry name" value="GTP-binding protein TypA"/>
    <property type="match status" value="1"/>
</dbReference>
<feature type="domain" description="Tr-type G" evidence="5">
    <location>
        <begin position="57"/>
        <end position="253"/>
    </location>
</feature>
<dbReference type="PANTHER" id="PTHR42908:SF8">
    <property type="entry name" value="TR-TYPE G DOMAIN-CONTAINING PROTEIN"/>
    <property type="match status" value="1"/>
</dbReference>
<comment type="catalytic activity">
    <reaction evidence="3 4">
        <text>GTP + H2O = GDP + phosphate + H(+)</text>
        <dbReference type="Rhea" id="RHEA:19669"/>
        <dbReference type="ChEBI" id="CHEBI:15377"/>
        <dbReference type="ChEBI" id="CHEBI:15378"/>
        <dbReference type="ChEBI" id="CHEBI:37565"/>
        <dbReference type="ChEBI" id="CHEBI:43474"/>
        <dbReference type="ChEBI" id="CHEBI:58189"/>
    </reaction>
</comment>
<dbReference type="Gene3D" id="2.40.50.250">
    <property type="entry name" value="bipa protein"/>
    <property type="match status" value="1"/>
</dbReference>
<dbReference type="GO" id="GO:0009409">
    <property type="term" value="P:response to cold"/>
    <property type="evidence" value="ECO:0007669"/>
    <property type="project" value="UniProtKB-ARBA"/>
</dbReference>
<dbReference type="NCBIfam" id="TIGR01394">
    <property type="entry name" value="TypA_BipA"/>
    <property type="match status" value="1"/>
</dbReference>
<keyword evidence="7" id="KW-1185">Reference proteome</keyword>
<dbReference type="PRINTS" id="PR00315">
    <property type="entry name" value="ELONGATNFCT"/>
</dbReference>
<dbReference type="Gene3D" id="3.30.70.240">
    <property type="match status" value="1"/>
</dbReference>
<keyword evidence="4" id="KW-0378">Hydrolase</keyword>
<dbReference type="GO" id="GO:0005525">
    <property type="term" value="F:GTP binding"/>
    <property type="evidence" value="ECO:0007669"/>
    <property type="project" value="UniProtKB-UniRule"/>
</dbReference>
<evidence type="ECO:0000256" key="2">
    <source>
        <dbReference type="ARBA" id="ARBA00023134"/>
    </source>
</evidence>
<keyword evidence="4" id="KW-0820">tRNA-binding</keyword>
<dbReference type="CDD" id="cd01891">
    <property type="entry name" value="TypA_BipA"/>
    <property type="match status" value="1"/>
</dbReference>
<dbReference type="GO" id="GO:0043022">
    <property type="term" value="F:ribosome binding"/>
    <property type="evidence" value="ECO:0007669"/>
    <property type="project" value="UniProtKB-UniRule"/>
</dbReference>
<feature type="binding site" evidence="4">
    <location>
        <begin position="69"/>
        <end position="74"/>
    </location>
    <ligand>
        <name>GTP</name>
        <dbReference type="ChEBI" id="CHEBI:37565"/>
    </ligand>
</feature>
<dbReference type="InterPro" id="IPR009000">
    <property type="entry name" value="Transl_B-barrel_sf"/>
</dbReference>
<dbReference type="Pfam" id="PF00679">
    <property type="entry name" value="EFG_C"/>
    <property type="match status" value="1"/>
</dbReference>
<accession>A0A1H6Q7T6</accession>
<dbReference type="GO" id="GO:0010467">
    <property type="term" value="P:gene expression"/>
    <property type="evidence" value="ECO:0007669"/>
    <property type="project" value="UniProtKB-ARBA"/>
</dbReference>
<sequence length="662" mass="73561">MRCVIEILGRAIGEYQKRVTDACYTFGFPKVRFGLGEVAGQVAHSTRFQRLQVPMSRALRNIAIIAHVDHGKTTLVDQLLRQSGTFRENQQIAERVMDSNDIEKERGITILAKNCAVEYEGTHINIVDTPGHADFGGEVERVLSMVDSVLLLVDAVEGPMPQTRFVTKKALALGLKPIVVVNKIDRPGARIDWVINQTFELFDKLGATEEQLDFPVVYASGLNGYAGLDPSVRDGDMRPLFEAILEHVPVRPADPDGPLQLQITSLDYSTYVGRIGVGRITRGRIKPGQQVALRFGPEAEILNRKINQVLSFQGLERVQVDEAQAGDIVLINGIEDVGIGATICAPDNPEALPMITVDEPTLTMNFLVNSSPLAGKEGKFVTSRQIRDRLMKELNHNVALRVKDTGDETVFEVSGRGELHLTILVENMRREGYELAVSRPRVVLQEVDGVKHEPYELLTVDVEDAHQGGVMEELGRRKGEMLDMASDGRGRTRLEYRIPARGLIGFQGEFMTLTRGTGLMSHVFDEYLPLKEGSLGERRNGVLISQDDGAAVAYALWKLQDRGRMFVKPGDALYEGMIIGIHSRDNDLVVNPIKGKQLTNVRASGTDEAVRLVPPIQMSLEYAVEFIDDDELVEVTPQSIRLRKRHLKEHERRRASREAAAS</sequence>
<keyword evidence="4" id="KW-0694">RNA-binding</keyword>
<dbReference type="InterPro" id="IPR047041">
    <property type="entry name" value="BipA_GTP-bd_dom"/>
</dbReference>
<dbReference type="FunFam" id="2.40.50.250:FF:000001">
    <property type="entry name" value="GTP-binding protein TypA"/>
    <property type="match status" value="1"/>
</dbReference>
<keyword evidence="4" id="KW-0963">Cytoplasm</keyword>
<dbReference type="PANTHER" id="PTHR42908">
    <property type="entry name" value="TRANSLATION ELONGATION FACTOR-RELATED"/>
    <property type="match status" value="1"/>
</dbReference>
<keyword evidence="4" id="KW-0690">Ribosome biogenesis</keyword>
<dbReference type="Pfam" id="PF03144">
    <property type="entry name" value="GTP_EFTU_D2"/>
    <property type="match status" value="1"/>
</dbReference>
<evidence type="ECO:0000313" key="6">
    <source>
        <dbReference type="EMBL" id="SEI39828.1"/>
    </source>
</evidence>
<dbReference type="CDD" id="cd03710">
    <property type="entry name" value="BipA_TypA_C"/>
    <property type="match status" value="1"/>
</dbReference>
<dbReference type="HAMAP" id="MF_00849">
    <property type="entry name" value="BipA"/>
    <property type="match status" value="1"/>
</dbReference>
<comment type="function">
    <text evidence="4">A 50S ribosomal subunit assembly protein with GTPase activity, required for 50S subunit assembly at low temperatures, may also play a role in translation. Binds GTP and analogs. Binds the 70S ribosome between the 30S and 50S subunits, in a similar position as ribosome-bound EF-G; it contacts a number of ribosomal proteins, both rRNAs and the A-site tRNA.</text>
</comment>
<dbReference type="GO" id="GO:1990904">
    <property type="term" value="C:ribonucleoprotein complex"/>
    <property type="evidence" value="ECO:0007669"/>
    <property type="project" value="TreeGrafter"/>
</dbReference>
<proteinExistence type="inferred from homology"/>
<dbReference type="EC" id="3.6.5.-" evidence="4"/>
<reference evidence="7" key="1">
    <citation type="submission" date="2016-10" db="EMBL/GenBank/DDBJ databases">
        <authorList>
            <person name="Varghese N."/>
            <person name="Submissions S."/>
        </authorList>
    </citation>
    <scope>NUCLEOTIDE SEQUENCE [LARGE SCALE GENOMIC DNA]</scope>
    <source>
        <strain evidence="7">LMG 26031</strain>
    </source>
</reference>
<dbReference type="Gene3D" id="2.40.30.10">
    <property type="entry name" value="Translation factors"/>
    <property type="match status" value="1"/>
</dbReference>
<evidence type="ECO:0000313" key="7">
    <source>
        <dbReference type="Proteomes" id="UP000198866"/>
    </source>
</evidence>
<dbReference type="AlphaFoldDB" id="A0A1H6Q7T6"/>
<evidence type="ECO:0000256" key="3">
    <source>
        <dbReference type="ARBA" id="ARBA00048548"/>
    </source>
</evidence>
<dbReference type="GO" id="GO:0000027">
    <property type="term" value="P:ribosomal large subunit assembly"/>
    <property type="evidence" value="ECO:0007669"/>
    <property type="project" value="UniProtKB-UniRule"/>
</dbReference>
<dbReference type="GO" id="GO:0000049">
    <property type="term" value="F:tRNA binding"/>
    <property type="evidence" value="ECO:0007669"/>
    <property type="project" value="UniProtKB-KW"/>
</dbReference>
<dbReference type="InterPro" id="IPR027417">
    <property type="entry name" value="P-loop_NTPase"/>
</dbReference>
<gene>
    <name evidence="4" type="primary">bipA</name>
    <name evidence="6" type="ORF">SAMN05192539_1001164</name>
</gene>
<dbReference type="InterPro" id="IPR035651">
    <property type="entry name" value="BipA_V"/>
</dbReference>
<dbReference type="InterPro" id="IPR005225">
    <property type="entry name" value="Small_GTP-bd"/>
</dbReference>
<dbReference type="InterPro" id="IPR006298">
    <property type="entry name" value="BipA"/>
</dbReference>
<dbReference type="CDD" id="cd16263">
    <property type="entry name" value="BipA_III"/>
    <property type="match status" value="1"/>
</dbReference>
<comment type="subunit">
    <text evidence="4">Monomer.</text>
</comment>
<dbReference type="GO" id="GO:0003924">
    <property type="term" value="F:GTPase activity"/>
    <property type="evidence" value="ECO:0007669"/>
    <property type="project" value="UniProtKB-UniRule"/>
</dbReference>
<dbReference type="SUPFAM" id="SSF52540">
    <property type="entry name" value="P-loop containing nucleoside triphosphate hydrolases"/>
    <property type="match status" value="1"/>
</dbReference>
<comment type="subcellular location">
    <subcellularLocation>
        <location evidence="4">Cytoplasm</location>
    </subcellularLocation>
    <text evidence="4">Binds to ribosomes.</text>
</comment>
<dbReference type="NCBIfam" id="TIGR00231">
    <property type="entry name" value="small_GTP"/>
    <property type="match status" value="1"/>
</dbReference>
<dbReference type="FunFam" id="3.30.70.240:FF:000002">
    <property type="entry name" value="GTP-binding protein TypA"/>
    <property type="match status" value="1"/>
</dbReference>
<dbReference type="InterPro" id="IPR000795">
    <property type="entry name" value="T_Tr_GTP-bd_dom"/>
</dbReference>
<feature type="binding site" evidence="4">
    <location>
        <begin position="182"/>
        <end position="185"/>
    </location>
    <ligand>
        <name>GTP</name>
        <dbReference type="ChEBI" id="CHEBI:37565"/>
    </ligand>
</feature>
<dbReference type="Pfam" id="PF21018">
    <property type="entry name" value="BipA_C"/>
    <property type="match status" value="1"/>
</dbReference>
<protein>
    <recommendedName>
        <fullName evidence="4">Large ribosomal subunit assembly factor BipA</fullName>
        <ecNumber evidence="4">3.6.5.-</ecNumber>
    </recommendedName>
    <alternativeName>
        <fullName evidence="4">GTP-binding protein BipA</fullName>
    </alternativeName>
</protein>
<keyword evidence="4" id="KW-0699">rRNA-binding</keyword>
<dbReference type="Pfam" id="PF00009">
    <property type="entry name" value="GTP_EFTU"/>
    <property type="match status" value="1"/>
</dbReference>
<dbReference type="GO" id="GO:0005829">
    <property type="term" value="C:cytosol"/>
    <property type="evidence" value="ECO:0007669"/>
    <property type="project" value="TreeGrafter"/>
</dbReference>
<dbReference type="CDD" id="cd03691">
    <property type="entry name" value="BipA_TypA_II"/>
    <property type="match status" value="1"/>
</dbReference>
<keyword evidence="1 4" id="KW-0547">Nucleotide-binding</keyword>
<dbReference type="Gene3D" id="3.40.50.300">
    <property type="entry name" value="P-loop containing nucleotide triphosphate hydrolases"/>
    <property type="match status" value="1"/>
</dbReference>
<dbReference type="Gene3D" id="3.30.70.870">
    <property type="entry name" value="Elongation Factor G (Translational Gtpase), domain 3"/>
    <property type="match status" value="1"/>
</dbReference>
<name>A0A1H6Q7T6_9BURK</name>
<dbReference type="InterPro" id="IPR004161">
    <property type="entry name" value="EFTu-like_2"/>
</dbReference>
<dbReference type="InterPro" id="IPR047042">
    <property type="entry name" value="BipA_II"/>
</dbReference>
<dbReference type="EMBL" id="FNYE01000001">
    <property type="protein sequence ID" value="SEI39828.1"/>
    <property type="molecule type" value="Genomic_DNA"/>
</dbReference>
<dbReference type="Proteomes" id="UP000198866">
    <property type="component" value="Unassembled WGS sequence"/>
</dbReference>
<comment type="similarity">
    <text evidence="4">Belongs to the TRAFAC class translation factor GTPase superfamily. Classic translation factor GTPase family. BipA subfamily.</text>
</comment>
<dbReference type="InterPro" id="IPR042116">
    <property type="entry name" value="TypA/BipA_C"/>
</dbReference>
<dbReference type="SUPFAM" id="SSF50447">
    <property type="entry name" value="Translation proteins"/>
    <property type="match status" value="1"/>
</dbReference>
<dbReference type="InterPro" id="IPR035647">
    <property type="entry name" value="EFG_III/V"/>
</dbReference>
<dbReference type="InterPro" id="IPR000640">
    <property type="entry name" value="EFG_V-like"/>
</dbReference>
<dbReference type="PROSITE" id="PS51722">
    <property type="entry name" value="G_TR_2"/>
    <property type="match status" value="1"/>
</dbReference>
<dbReference type="InterPro" id="IPR047043">
    <property type="entry name" value="BipA_III"/>
</dbReference>
<organism evidence="6 7">
    <name type="scientific">Paraburkholderia diazotrophica</name>
    <dbReference type="NCBI Taxonomy" id="667676"/>
    <lineage>
        <taxon>Bacteria</taxon>
        <taxon>Pseudomonadati</taxon>
        <taxon>Pseudomonadota</taxon>
        <taxon>Betaproteobacteria</taxon>
        <taxon>Burkholderiales</taxon>
        <taxon>Burkholderiaceae</taxon>
        <taxon>Paraburkholderia</taxon>
    </lineage>
</organism>
<evidence type="ECO:0000259" key="5">
    <source>
        <dbReference type="PROSITE" id="PS51722"/>
    </source>
</evidence>
<dbReference type="STRING" id="667676.SAMN05192539_1001164"/>
<evidence type="ECO:0000256" key="4">
    <source>
        <dbReference type="HAMAP-Rule" id="MF_00849"/>
    </source>
</evidence>